<keyword evidence="3 8" id="KW-0371">Homeobox</keyword>
<feature type="compositionally biased region" description="Basic and acidic residues" evidence="5">
    <location>
        <begin position="255"/>
        <end position="268"/>
    </location>
</feature>
<dbReference type="Gene3D" id="1.10.10.60">
    <property type="entry name" value="Homeodomain-like"/>
    <property type="match status" value="1"/>
</dbReference>
<keyword evidence="2 8" id="KW-0238">DNA-binding</keyword>
<dbReference type="GO" id="GO:0003677">
    <property type="term" value="F:DNA binding"/>
    <property type="evidence" value="ECO:0007669"/>
    <property type="project" value="UniProtKB-KW"/>
</dbReference>
<comment type="similarity">
    <text evidence="1">Belongs to the TALE/M-ATYP homeobox family.</text>
</comment>
<evidence type="ECO:0000256" key="5">
    <source>
        <dbReference type="SAM" id="MobiDB-lite"/>
    </source>
</evidence>
<dbReference type="GO" id="GO:0006355">
    <property type="term" value="P:regulation of DNA-templated transcription"/>
    <property type="evidence" value="ECO:0007669"/>
    <property type="project" value="InterPro"/>
</dbReference>
<sequence>MPRHCLYNRLRQAQDCLLSALLEGPHALDTFQKSWVELGNELDKDMRLNLVDDETLAVAQGTASIVSTLTGSFLRLTSTAQDIHQSLMKKLDTTLDDPKMSIVTSPRSPSPTPFPIEAYEWLLQNLHNPYPSGDVKAGLAAATGHTIEFIASWLHNAREEIGWTTLARHHFKSSRSALTDAAYRALCQSDPSRPLPPHIARAFLVVKRNLERLHDNKLTRKVDSHDAPTLVDGNPEIMFGSVVREELDRELDLTERNKSKIKSQRDVEPVSVPTASSPSRVLQLPQWNESEEVEDEEDLTPPPPIAGIKRRADNDSDLGQTSDRECRTSKRHKSSSSPDFQSSPLAMHAKSPTHFQLSLPQPDTSTLIPCTYQGSNCIPLSAPSYPPLGSQIHQIPATSRKRRLSDASCDAPPKRPRHIRSGPRMQAVSDLLPHGVNAATHDDVLLESWCHAITNPAFEPSINDLLNDPSPATTALNTPWMNTSCSELPVLPSDFIIPSQNIVLSDEDFGAMLSSSYDMSSNFIPVDHDIFERLSSLDELLPPSFAGLSSSASEQSIQSIFSSRSDGISRIEDISSFTIPSNEVLSSPPYGASLPSSYDHCQETESYLLRNEEVPGSQDFGGWASLTPMENQYLVHTPFSAYPSHRSLVL</sequence>
<accession>S5R7B5</accession>
<organism evidence="8">
    <name type="scientific">Heterobasidion annosum</name>
    <name type="common">Root rot fungus</name>
    <name type="synonym">Polyporus annosus</name>
    <dbReference type="NCBI Taxonomy" id="13563"/>
    <lineage>
        <taxon>Eukaryota</taxon>
        <taxon>Fungi</taxon>
        <taxon>Dikarya</taxon>
        <taxon>Basidiomycota</taxon>
        <taxon>Agaricomycotina</taxon>
        <taxon>Agaricomycetes</taxon>
        <taxon>Russulales</taxon>
        <taxon>Bondarzewiaceae</taxon>
        <taxon>Heterobasidion</taxon>
        <taxon>Heterobasidion annosum species complex</taxon>
    </lineage>
</organism>
<protein>
    <submittedName>
        <fullName evidence="8">B1 homeodomain mating type protein</fullName>
    </submittedName>
</protein>
<dbReference type="InterPro" id="IPR001356">
    <property type="entry name" value="HD"/>
</dbReference>
<feature type="region of interest" description="Disordered" evidence="5">
    <location>
        <begin position="255"/>
        <end position="355"/>
    </location>
</feature>
<evidence type="ECO:0000256" key="2">
    <source>
        <dbReference type="ARBA" id="ARBA00023125"/>
    </source>
</evidence>
<dbReference type="CDD" id="cd00086">
    <property type="entry name" value="homeodomain"/>
    <property type="match status" value="1"/>
</dbReference>
<dbReference type="InterPro" id="IPR024333">
    <property type="entry name" value="Mating-type_A-alpha/beta_1_N"/>
</dbReference>
<dbReference type="Pfam" id="PF05920">
    <property type="entry name" value="Homeobox_KN"/>
    <property type="match status" value="1"/>
</dbReference>
<dbReference type="InterPro" id="IPR008422">
    <property type="entry name" value="KN_HD"/>
</dbReference>
<dbReference type="AlphaFoldDB" id="S5R7B5"/>
<dbReference type="EMBL" id="KF280371">
    <property type="protein sequence ID" value="AGS09294.1"/>
    <property type="molecule type" value="Genomic_DNA"/>
</dbReference>
<evidence type="ECO:0000256" key="1">
    <source>
        <dbReference type="ARBA" id="ARBA00005800"/>
    </source>
</evidence>
<evidence type="ECO:0000256" key="3">
    <source>
        <dbReference type="ARBA" id="ARBA00023155"/>
    </source>
</evidence>
<keyword evidence="4" id="KW-0539">Nucleus</keyword>
<name>S5R7B5_HETAN</name>
<feature type="domain" description="KN homeodomain" evidence="6">
    <location>
        <begin position="121"/>
        <end position="158"/>
    </location>
</feature>
<dbReference type="InterPro" id="IPR009057">
    <property type="entry name" value="Homeodomain-like_sf"/>
</dbReference>
<proteinExistence type="inferred from homology"/>
<dbReference type="SUPFAM" id="SSF46689">
    <property type="entry name" value="Homeodomain-like"/>
    <property type="match status" value="1"/>
</dbReference>
<evidence type="ECO:0000256" key="4">
    <source>
        <dbReference type="ARBA" id="ARBA00023242"/>
    </source>
</evidence>
<feature type="compositionally biased region" description="Acidic residues" evidence="5">
    <location>
        <begin position="289"/>
        <end position="299"/>
    </location>
</feature>
<evidence type="ECO:0000313" key="8">
    <source>
        <dbReference type="EMBL" id="AGS09294.1"/>
    </source>
</evidence>
<evidence type="ECO:0000259" key="6">
    <source>
        <dbReference type="Pfam" id="PF05920"/>
    </source>
</evidence>
<reference evidence="8" key="1">
    <citation type="journal article" date="2013" name="Mol. Biol. Evol.">
        <title>Extensive trans-specific polymorphism at the mating type locus of the root decay fungus heterobasidion.</title>
        <authorList>
            <person name="van Diepen L.T."/>
            <person name="Olson A."/>
            <person name="Ihrmark K."/>
            <person name="Stenlid J."/>
            <person name="James T.Y."/>
        </authorList>
    </citation>
    <scope>NUCLEOTIDE SEQUENCE</scope>
    <source>
        <strain evidence="8">V13:53_C2</strain>
    </source>
</reference>
<evidence type="ECO:0000259" key="7">
    <source>
        <dbReference type="Pfam" id="PF12731"/>
    </source>
</evidence>
<feature type="compositionally biased region" description="Polar residues" evidence="5">
    <location>
        <begin position="273"/>
        <end position="288"/>
    </location>
</feature>
<feature type="region of interest" description="Disordered" evidence="5">
    <location>
        <begin position="396"/>
        <end position="421"/>
    </location>
</feature>
<dbReference type="Pfam" id="PF12731">
    <property type="entry name" value="Mating_N"/>
    <property type="match status" value="1"/>
</dbReference>
<feature type="domain" description="Mating-type protein A-alpha/beta 1 N-terminal" evidence="7">
    <location>
        <begin position="8"/>
        <end position="88"/>
    </location>
</feature>
<reference evidence="8" key="2">
    <citation type="submission" date="2013-06" db="EMBL/GenBank/DDBJ databases">
        <authorList>
            <person name="van Diepen L.T.A."/>
            <person name="Olson A."/>
            <person name="Ihrmark K."/>
            <person name="Stenlid J."/>
            <person name="James T.Y."/>
        </authorList>
    </citation>
    <scope>NUCLEOTIDE SEQUENCE</scope>
    <source>
        <strain evidence="8">V13:53_C2</strain>
    </source>
</reference>